<evidence type="ECO:0000313" key="5">
    <source>
        <dbReference type="EMBL" id="CAF4468253.1"/>
    </source>
</evidence>
<dbReference type="AlphaFoldDB" id="A0A820T2W0"/>
<dbReference type="Proteomes" id="UP000663825">
    <property type="component" value="Unassembled WGS sequence"/>
</dbReference>
<evidence type="ECO:0000313" key="6">
    <source>
        <dbReference type="Proteomes" id="UP000663838"/>
    </source>
</evidence>
<organism evidence="5 6">
    <name type="scientific">Rotaria socialis</name>
    <dbReference type="NCBI Taxonomy" id="392032"/>
    <lineage>
        <taxon>Eukaryota</taxon>
        <taxon>Metazoa</taxon>
        <taxon>Spiralia</taxon>
        <taxon>Gnathifera</taxon>
        <taxon>Rotifera</taxon>
        <taxon>Eurotatoria</taxon>
        <taxon>Bdelloidea</taxon>
        <taxon>Philodinida</taxon>
        <taxon>Philodinidae</taxon>
        <taxon>Rotaria</taxon>
    </lineage>
</organism>
<dbReference type="EMBL" id="CAJNXB010000891">
    <property type="protein sequence ID" value="CAF3111516.1"/>
    <property type="molecule type" value="Genomic_DNA"/>
</dbReference>
<feature type="domain" description="MOFRL" evidence="2">
    <location>
        <begin position="230"/>
        <end position="341"/>
    </location>
</feature>
<dbReference type="InterPro" id="IPR025286">
    <property type="entry name" value="MOFRL_assoc_dom"/>
</dbReference>
<evidence type="ECO:0000259" key="2">
    <source>
        <dbReference type="Pfam" id="PF05161"/>
    </source>
</evidence>
<reference evidence="5" key="1">
    <citation type="submission" date="2021-02" db="EMBL/GenBank/DDBJ databases">
        <authorList>
            <person name="Nowell W R."/>
        </authorList>
    </citation>
    <scope>NUCLEOTIDE SEQUENCE</scope>
</reference>
<accession>A0A820T2W0</accession>
<dbReference type="InterPro" id="IPR039760">
    <property type="entry name" value="MOFRL_protein"/>
</dbReference>
<name>A0A820T2W0_9BILA</name>
<dbReference type="PANTHER" id="PTHR12227">
    <property type="entry name" value="GLYCERATE KINASE"/>
    <property type="match status" value="1"/>
</dbReference>
<comment type="similarity">
    <text evidence="1">Belongs to the glycerate kinase type-2 family.</text>
</comment>
<evidence type="ECO:0000313" key="4">
    <source>
        <dbReference type="EMBL" id="CAF3111516.1"/>
    </source>
</evidence>
<dbReference type="Pfam" id="PF13660">
    <property type="entry name" value="DUF4147"/>
    <property type="match status" value="1"/>
</dbReference>
<sequence>MRHVTHDLGNIRSFCGGSALLPLPIDILSLEEKIQIIKLLQSQGATIQELNTVRQSMSQLKNGGLARISKAKTIIGLILSDVIGDPLEFIASGPTFYSGNKNQQALNIFNKYDLTDRIPNQFFQYLKENETFNNDQNIFSIKQIDNIIVGSNRIALEAAARLCLQSSAYVPFIMTTCLQGEAREVGCRIVELIKANSSHLFYNDNIASLFTDKQTFDAFQIFRKEHKRYCLLLGGETTVVMKNEIGKGGRCQELALAAALSIDSSNEDDTSLLILAAGSDGIDGPTDAAGAFAFNGMITNQDDIQQAYASLDKHDVYTYLNEINNGENLLKIGHTSTNVMDIIIVLVENKEK</sequence>
<comment type="caution">
    <text evidence="5">The sequence shown here is derived from an EMBL/GenBank/DDBJ whole genome shotgun (WGS) entry which is preliminary data.</text>
</comment>
<dbReference type="GO" id="GO:0005737">
    <property type="term" value="C:cytoplasm"/>
    <property type="evidence" value="ECO:0007669"/>
    <property type="project" value="TreeGrafter"/>
</dbReference>
<evidence type="ECO:0000259" key="3">
    <source>
        <dbReference type="Pfam" id="PF13660"/>
    </source>
</evidence>
<dbReference type="InterPro" id="IPR038614">
    <property type="entry name" value="GK_N_sf"/>
</dbReference>
<dbReference type="InterPro" id="IPR037035">
    <property type="entry name" value="GK-like_C_sf"/>
</dbReference>
<dbReference type="PANTHER" id="PTHR12227:SF0">
    <property type="entry name" value="GLYCERATE KINASE"/>
    <property type="match status" value="1"/>
</dbReference>
<dbReference type="OrthoDB" id="44918at2759"/>
<gene>
    <name evidence="4" type="ORF">TIS948_LOCUS7494</name>
    <name evidence="5" type="ORF">TOA249_LOCUS718</name>
</gene>
<dbReference type="SUPFAM" id="SSF82544">
    <property type="entry name" value="GckA/TtuD-like"/>
    <property type="match status" value="1"/>
</dbReference>
<evidence type="ECO:0000256" key="1">
    <source>
        <dbReference type="ARBA" id="ARBA00005393"/>
    </source>
</evidence>
<feature type="domain" description="MOFRL-associated" evidence="3">
    <location>
        <begin position="16"/>
        <end position="126"/>
    </location>
</feature>
<dbReference type="InterPro" id="IPR007835">
    <property type="entry name" value="MOFRL"/>
</dbReference>
<dbReference type="EMBL" id="CAJOBS010000016">
    <property type="protein sequence ID" value="CAF4468253.1"/>
    <property type="molecule type" value="Genomic_DNA"/>
</dbReference>
<dbReference type="GO" id="GO:0008887">
    <property type="term" value="F:glycerate kinase activity"/>
    <property type="evidence" value="ECO:0007669"/>
    <property type="project" value="InterPro"/>
</dbReference>
<dbReference type="Gene3D" id="3.40.1480.10">
    <property type="entry name" value="MOFRL domain"/>
    <property type="match status" value="1"/>
</dbReference>
<dbReference type="Proteomes" id="UP000663838">
    <property type="component" value="Unassembled WGS sequence"/>
</dbReference>
<protein>
    <recommendedName>
        <fullName evidence="7">Glycerate kinase</fullName>
    </recommendedName>
</protein>
<proteinExistence type="inferred from homology"/>
<dbReference type="Gene3D" id="3.40.50.10180">
    <property type="entry name" value="Glycerate kinase, MOFRL-like N-terminal domain"/>
    <property type="match status" value="1"/>
</dbReference>
<dbReference type="Pfam" id="PF05161">
    <property type="entry name" value="MOFRL"/>
    <property type="match status" value="1"/>
</dbReference>
<evidence type="ECO:0008006" key="7">
    <source>
        <dbReference type="Google" id="ProtNLM"/>
    </source>
</evidence>